<dbReference type="InterPro" id="IPR001387">
    <property type="entry name" value="Cro/C1-type_HTH"/>
</dbReference>
<dbReference type="Pfam" id="PF13377">
    <property type="entry name" value="Peripla_BP_3"/>
    <property type="match status" value="1"/>
</dbReference>
<dbReference type="GO" id="GO:0000976">
    <property type="term" value="F:transcription cis-regulatory region binding"/>
    <property type="evidence" value="ECO:0007669"/>
    <property type="project" value="TreeGrafter"/>
</dbReference>
<keyword evidence="1" id="KW-0805">Transcription regulation</keyword>
<dbReference type="InterPro" id="IPR028082">
    <property type="entry name" value="Peripla_BP_I"/>
</dbReference>
<dbReference type="SMART" id="SM00354">
    <property type="entry name" value="HTH_LACI"/>
    <property type="match status" value="1"/>
</dbReference>
<dbReference type="Gene3D" id="1.10.260.40">
    <property type="entry name" value="lambda repressor-like DNA-binding domains"/>
    <property type="match status" value="1"/>
</dbReference>
<evidence type="ECO:0000256" key="4">
    <source>
        <dbReference type="SAM" id="MobiDB-lite"/>
    </source>
</evidence>
<feature type="region of interest" description="Disordered" evidence="4">
    <location>
        <begin position="1"/>
        <end position="22"/>
    </location>
</feature>
<keyword evidence="2" id="KW-0238">DNA-binding</keyword>
<dbReference type="CDD" id="cd01392">
    <property type="entry name" value="HTH_LacI"/>
    <property type="match status" value="1"/>
</dbReference>
<gene>
    <name evidence="7" type="primary">degA_5</name>
    <name evidence="7" type="ORF">CBLFYP116_03963</name>
</gene>
<evidence type="ECO:0000313" key="7">
    <source>
        <dbReference type="EMBL" id="VYT45247.1"/>
    </source>
</evidence>
<dbReference type="SUPFAM" id="SSF47413">
    <property type="entry name" value="lambda repressor-like DNA-binding domains"/>
    <property type="match status" value="1"/>
</dbReference>
<evidence type="ECO:0000256" key="2">
    <source>
        <dbReference type="ARBA" id="ARBA00023125"/>
    </source>
</evidence>
<reference evidence="7" key="1">
    <citation type="submission" date="2019-11" db="EMBL/GenBank/DDBJ databases">
        <authorList>
            <person name="Feng L."/>
        </authorList>
    </citation>
    <scope>NUCLEOTIDE SEQUENCE</scope>
    <source>
        <strain evidence="7">CbolteaeLFYP116</strain>
    </source>
</reference>
<dbReference type="Pfam" id="PF00356">
    <property type="entry name" value="LacI"/>
    <property type="match status" value="1"/>
</dbReference>
<accession>A0A6N2WU36</accession>
<dbReference type="PROSITE" id="PS50932">
    <property type="entry name" value="HTH_LACI_2"/>
    <property type="match status" value="1"/>
</dbReference>
<dbReference type="InterPro" id="IPR000843">
    <property type="entry name" value="HTH_LacI"/>
</dbReference>
<evidence type="ECO:0000256" key="1">
    <source>
        <dbReference type="ARBA" id="ARBA00023015"/>
    </source>
</evidence>
<evidence type="ECO:0000259" key="6">
    <source>
        <dbReference type="PROSITE" id="PS50943"/>
    </source>
</evidence>
<dbReference type="RefSeq" id="WP_002576067.1">
    <property type="nucleotide sequence ID" value="NZ_BAABZS010000001.1"/>
</dbReference>
<protein>
    <submittedName>
        <fullName evidence="7">HTH-type transcriptional regulator DegA</fullName>
    </submittedName>
</protein>
<name>A0A6N2WU36_9FIRM</name>
<dbReference type="InterPro" id="IPR046335">
    <property type="entry name" value="LacI/GalR-like_sensor"/>
</dbReference>
<evidence type="ECO:0000259" key="5">
    <source>
        <dbReference type="PROSITE" id="PS50932"/>
    </source>
</evidence>
<organism evidence="7">
    <name type="scientific">Enterocloster bolteae</name>
    <dbReference type="NCBI Taxonomy" id="208479"/>
    <lineage>
        <taxon>Bacteria</taxon>
        <taxon>Bacillati</taxon>
        <taxon>Bacillota</taxon>
        <taxon>Clostridia</taxon>
        <taxon>Lachnospirales</taxon>
        <taxon>Lachnospiraceae</taxon>
        <taxon>Enterocloster</taxon>
    </lineage>
</organism>
<dbReference type="CDD" id="cd06267">
    <property type="entry name" value="PBP1_LacI_sugar_binding-like"/>
    <property type="match status" value="1"/>
</dbReference>
<dbReference type="EMBL" id="CACRTF010000017">
    <property type="protein sequence ID" value="VYT45247.1"/>
    <property type="molecule type" value="Genomic_DNA"/>
</dbReference>
<dbReference type="PROSITE" id="PS00356">
    <property type="entry name" value="HTH_LACI_1"/>
    <property type="match status" value="1"/>
</dbReference>
<dbReference type="GeneID" id="23114043"/>
<dbReference type="PANTHER" id="PTHR30146:SF24">
    <property type="entry name" value="XYLOSE OPERON REGULATORY PROTEIN"/>
    <property type="match status" value="1"/>
</dbReference>
<feature type="domain" description="HTH cro/C1-type" evidence="6">
    <location>
        <begin position="26"/>
        <end position="70"/>
    </location>
</feature>
<dbReference type="InterPro" id="IPR010982">
    <property type="entry name" value="Lambda_DNA-bd_dom_sf"/>
</dbReference>
<dbReference type="PROSITE" id="PS50943">
    <property type="entry name" value="HTH_CROC1"/>
    <property type="match status" value="1"/>
</dbReference>
<sequence>MDEVMGTGNDVKQEKGREAPSGGRVTIRELAEAAGVSTATVSNVIHGKTKRVSPETIRRVQELIQTMGYVRGGSGEEKRPGGSGLVALLANPHKTYEEAIGADPFYGKIIGMTEQYLREKGYCMIFYASSDMDDIFRMVTEREVEGVITLSFHKNDCDKIAGLLKRPVVSIDASGYQGKVPNIGLDDWQGGRLMTDYLLECGYGPVYVCAGRDHGVDHIRYLGCQGAWKERMKKGDTAEANGRVHFISLGMNREKRRDTFESLVRRVKNNIREGFRPALFCLSDLYALEAMNHFRDQGIKIPQDLGIAGFDDILYASLSSPGLTTVRQDMKRKAALAVDTLADMVESREPMEWGREILLPVKLVVRGSTAEG</sequence>
<dbReference type="AlphaFoldDB" id="A0A6N2WU36"/>
<dbReference type="Gene3D" id="3.40.50.2300">
    <property type="match status" value="2"/>
</dbReference>
<dbReference type="GO" id="GO:0003700">
    <property type="term" value="F:DNA-binding transcription factor activity"/>
    <property type="evidence" value="ECO:0007669"/>
    <property type="project" value="TreeGrafter"/>
</dbReference>
<keyword evidence="3" id="KW-0804">Transcription</keyword>
<feature type="domain" description="HTH lacI-type" evidence="5">
    <location>
        <begin position="25"/>
        <end position="87"/>
    </location>
</feature>
<evidence type="ECO:0000256" key="3">
    <source>
        <dbReference type="ARBA" id="ARBA00023163"/>
    </source>
</evidence>
<dbReference type="PANTHER" id="PTHR30146">
    <property type="entry name" value="LACI-RELATED TRANSCRIPTIONAL REPRESSOR"/>
    <property type="match status" value="1"/>
</dbReference>
<dbReference type="SUPFAM" id="SSF53822">
    <property type="entry name" value="Periplasmic binding protein-like I"/>
    <property type="match status" value="1"/>
</dbReference>
<proteinExistence type="predicted"/>